<proteinExistence type="predicted"/>
<accession>A0AAW2WX89</accession>
<dbReference type="PANTHER" id="PTHR35218">
    <property type="entry name" value="RNASE H DOMAIN-CONTAINING PROTEIN"/>
    <property type="match status" value="1"/>
</dbReference>
<reference evidence="1" key="2">
    <citation type="journal article" date="2024" name="Plant">
        <title>Genomic evolution and insights into agronomic trait innovations of Sesamum species.</title>
        <authorList>
            <person name="Miao H."/>
            <person name="Wang L."/>
            <person name="Qu L."/>
            <person name="Liu H."/>
            <person name="Sun Y."/>
            <person name="Le M."/>
            <person name="Wang Q."/>
            <person name="Wei S."/>
            <person name="Zheng Y."/>
            <person name="Lin W."/>
            <person name="Duan Y."/>
            <person name="Cao H."/>
            <person name="Xiong S."/>
            <person name="Wang X."/>
            <person name="Wei L."/>
            <person name="Li C."/>
            <person name="Ma Q."/>
            <person name="Ju M."/>
            <person name="Zhao R."/>
            <person name="Li G."/>
            <person name="Mu C."/>
            <person name="Tian Q."/>
            <person name="Mei H."/>
            <person name="Zhang T."/>
            <person name="Gao T."/>
            <person name="Zhang H."/>
        </authorList>
    </citation>
    <scope>NUCLEOTIDE SEQUENCE</scope>
    <source>
        <strain evidence="1">KEN1</strain>
    </source>
</reference>
<name>A0AAW2WX89_9LAMI</name>
<dbReference type="InterPro" id="IPR036691">
    <property type="entry name" value="Endo/exonu/phosph_ase_sf"/>
</dbReference>
<dbReference type="SUPFAM" id="SSF56219">
    <property type="entry name" value="DNase I-like"/>
    <property type="match status" value="1"/>
</dbReference>
<dbReference type="PANTHER" id="PTHR35218:SF7">
    <property type="entry name" value="ENDONUCLEASE_EXONUCLEASE_PHOSPHATASE"/>
    <property type="match status" value="1"/>
</dbReference>
<reference evidence="1" key="1">
    <citation type="submission" date="2020-06" db="EMBL/GenBank/DDBJ databases">
        <authorList>
            <person name="Li T."/>
            <person name="Hu X."/>
            <person name="Zhang T."/>
            <person name="Song X."/>
            <person name="Zhang H."/>
            <person name="Dai N."/>
            <person name="Sheng W."/>
            <person name="Hou X."/>
            <person name="Wei L."/>
        </authorList>
    </citation>
    <scope>NUCLEOTIDE SEQUENCE</scope>
    <source>
        <strain evidence="1">KEN1</strain>
        <tissue evidence="1">Leaf</tissue>
    </source>
</reference>
<dbReference type="EMBL" id="JACGWN010000006">
    <property type="protein sequence ID" value="KAL0446290.1"/>
    <property type="molecule type" value="Genomic_DNA"/>
</dbReference>
<gene>
    <name evidence="1" type="ORF">Slati_1756900</name>
</gene>
<comment type="caution">
    <text evidence="1">The sequence shown here is derived from an EMBL/GenBank/DDBJ whole genome shotgun (WGS) entry which is preliminary data.</text>
</comment>
<evidence type="ECO:0000313" key="1">
    <source>
        <dbReference type="EMBL" id="KAL0446290.1"/>
    </source>
</evidence>
<protein>
    <submittedName>
        <fullName evidence="1">Uncharacterized protein</fullName>
    </submittedName>
</protein>
<sequence>MDTRMTVDRAPAVIQRLPFSDWVHTSAMGMSGGIWVLWHAAEVTVRQLQLGPRMIHLEVEFPRLNNPFLMTAVYNYPQAHLQHQVWNDLINLSNSVNHAAWMVIGDFNNLLFQMKKLEAVL</sequence>
<organism evidence="1">
    <name type="scientific">Sesamum latifolium</name>
    <dbReference type="NCBI Taxonomy" id="2727402"/>
    <lineage>
        <taxon>Eukaryota</taxon>
        <taxon>Viridiplantae</taxon>
        <taxon>Streptophyta</taxon>
        <taxon>Embryophyta</taxon>
        <taxon>Tracheophyta</taxon>
        <taxon>Spermatophyta</taxon>
        <taxon>Magnoliopsida</taxon>
        <taxon>eudicotyledons</taxon>
        <taxon>Gunneridae</taxon>
        <taxon>Pentapetalae</taxon>
        <taxon>asterids</taxon>
        <taxon>lamiids</taxon>
        <taxon>Lamiales</taxon>
        <taxon>Pedaliaceae</taxon>
        <taxon>Sesamum</taxon>
    </lineage>
</organism>
<dbReference type="AlphaFoldDB" id="A0AAW2WX89"/>